<evidence type="ECO:0000313" key="2">
    <source>
        <dbReference type="EMBL" id="GFZ80993.1"/>
    </source>
</evidence>
<accession>A0A916VJE6</accession>
<feature type="compositionally biased region" description="Gly residues" evidence="1">
    <location>
        <begin position="276"/>
        <end position="294"/>
    </location>
</feature>
<name>A0A916VJE6_9GAMM</name>
<evidence type="ECO:0000313" key="3">
    <source>
        <dbReference type="Proteomes" id="UP000627715"/>
    </source>
</evidence>
<comment type="caution">
    <text evidence="2">The sequence shown here is derived from an EMBL/GenBank/DDBJ whole genome shotgun (WGS) entry which is preliminary data.</text>
</comment>
<dbReference type="RefSeq" id="WP_068811182.1">
    <property type="nucleotide sequence ID" value="NZ_BMIY01000011.1"/>
</dbReference>
<reference evidence="2" key="1">
    <citation type="journal article" date="2014" name="Int. J. Syst. Evol. Microbiol.">
        <title>Complete genome sequence of Corynebacterium casei LMG S-19264T (=DSM 44701T), isolated from a smear-ripened cheese.</title>
        <authorList>
            <consortium name="US DOE Joint Genome Institute (JGI-PGF)"/>
            <person name="Walter F."/>
            <person name="Albersmeier A."/>
            <person name="Kalinowski J."/>
            <person name="Ruckert C."/>
        </authorList>
    </citation>
    <scope>NUCLEOTIDE SEQUENCE</scope>
    <source>
        <strain evidence="2">CGMCC 1.15425</strain>
    </source>
</reference>
<sequence>MSLSLLNPENNVLKNLIDDLVGGLVGGLPDLPTEPSEPALPDGDVIGGVTDVLGGSDEDPVLPGVLDDLLGVPSYSEALENLIDELGLVQTGDIEAVLADLLPKVSELLNLSNLGDAVEDALGGGGDIPGGEELQPVFDLLTDITQSSTGLLRNLLLGTVEFTQEDGLALVDSLLSDVYQLIDEITGGLNNGEFENLDVFASLTEFLEGVAGSLETFVTALTNQEVINPEDLQPVMEIVAVVQQVGEEVVNGLAGTGLIPDLGDWPGPEDGDGDNGGDNGGSGNGDGGGSGNGSDGVVSDDSPLMGDEGVLNFNTIMLNGDGPARGTEEEDHFVYHQAGDALIMDFDAAGGDRLVFDTGYDFDSVDDILPFLLSAEFLQNDIVNLDFGQYGLISIVGLATQDASWDLVQVLS</sequence>
<feature type="region of interest" description="Disordered" evidence="1">
    <location>
        <begin position="260"/>
        <end position="301"/>
    </location>
</feature>
<protein>
    <submittedName>
        <fullName evidence="2">Uncharacterized protein</fullName>
    </submittedName>
</protein>
<gene>
    <name evidence="2" type="ORF">GCM10011403_25110</name>
</gene>
<dbReference type="OrthoDB" id="6118844at2"/>
<dbReference type="Proteomes" id="UP000627715">
    <property type="component" value="Unassembled WGS sequence"/>
</dbReference>
<keyword evidence="3" id="KW-1185">Reference proteome</keyword>
<proteinExistence type="predicted"/>
<dbReference type="AlphaFoldDB" id="A0A916VJE6"/>
<dbReference type="EMBL" id="BMIY01000011">
    <property type="protein sequence ID" value="GFZ80993.1"/>
    <property type="molecule type" value="Genomic_DNA"/>
</dbReference>
<evidence type="ECO:0000256" key="1">
    <source>
        <dbReference type="SAM" id="MobiDB-lite"/>
    </source>
</evidence>
<organism evidence="2 3">
    <name type="scientific">Pseudohongiella nitratireducens</name>
    <dbReference type="NCBI Taxonomy" id="1768907"/>
    <lineage>
        <taxon>Bacteria</taxon>
        <taxon>Pseudomonadati</taxon>
        <taxon>Pseudomonadota</taxon>
        <taxon>Gammaproteobacteria</taxon>
        <taxon>Pseudomonadales</taxon>
        <taxon>Pseudohongiellaceae</taxon>
        <taxon>Pseudohongiella</taxon>
    </lineage>
</organism>
<reference evidence="2" key="2">
    <citation type="submission" date="2020-09" db="EMBL/GenBank/DDBJ databases">
        <authorList>
            <person name="Sun Q."/>
            <person name="Zhou Y."/>
        </authorList>
    </citation>
    <scope>NUCLEOTIDE SEQUENCE</scope>
    <source>
        <strain evidence="2">CGMCC 1.15425</strain>
    </source>
</reference>